<dbReference type="InterPro" id="IPR045865">
    <property type="entry name" value="ACT-like_dom_sf"/>
</dbReference>
<dbReference type="PROSITE" id="PS51671">
    <property type="entry name" value="ACT"/>
    <property type="match status" value="1"/>
</dbReference>
<dbReference type="PROSITE" id="PS51171">
    <property type="entry name" value="PREPHENATE_DEHYDR_3"/>
    <property type="match status" value="1"/>
</dbReference>
<dbReference type="SUPFAM" id="SSF55021">
    <property type="entry name" value="ACT-like"/>
    <property type="match status" value="1"/>
</dbReference>
<feature type="transmembrane region" description="Helical" evidence="8">
    <location>
        <begin position="40"/>
        <end position="59"/>
    </location>
</feature>
<evidence type="ECO:0000256" key="2">
    <source>
        <dbReference type="ARBA" id="ARBA00004929"/>
    </source>
</evidence>
<dbReference type="Gene3D" id="3.40.190.10">
    <property type="entry name" value="Periplasmic binding protein-like II"/>
    <property type="match status" value="1"/>
</dbReference>
<dbReference type="CDD" id="cd04905">
    <property type="entry name" value="ACT_CM-PDT"/>
    <property type="match status" value="1"/>
</dbReference>
<gene>
    <name evidence="11" type="ORF">AQUCO_01300425v1</name>
</gene>
<protein>
    <recommendedName>
        <fullName evidence="3">arogenate dehydratase</fullName>
        <ecNumber evidence="3">4.2.1.91</ecNumber>
    </recommendedName>
</protein>
<dbReference type="STRING" id="218851.A0A2G5E1J7"/>
<dbReference type="GO" id="GO:0004664">
    <property type="term" value="F:prephenate dehydratase activity"/>
    <property type="evidence" value="ECO:0007669"/>
    <property type="project" value="InterPro"/>
</dbReference>
<dbReference type="Gene3D" id="3.30.70.260">
    <property type="match status" value="1"/>
</dbReference>
<keyword evidence="6" id="KW-0584">Phenylalanine biosynthesis</keyword>
<dbReference type="AlphaFoldDB" id="A0A2G5E1J7"/>
<keyword evidence="8" id="KW-1133">Transmembrane helix</keyword>
<comment type="subcellular location">
    <subcellularLocation>
        <location evidence="1">Plastid</location>
        <location evidence="1">Chloroplast stroma</location>
    </subcellularLocation>
</comment>
<dbReference type="PANTHER" id="PTHR21022:SF17">
    <property type="entry name" value="OS10G0523700 PROTEIN"/>
    <property type="match status" value="1"/>
</dbReference>
<evidence type="ECO:0000259" key="9">
    <source>
        <dbReference type="PROSITE" id="PS51171"/>
    </source>
</evidence>
<dbReference type="InParanoid" id="A0A2G5E1J7"/>
<feature type="domain" description="ACT" evidence="10">
    <location>
        <begin position="218"/>
        <end position="310"/>
    </location>
</feature>
<keyword evidence="8" id="KW-0812">Transmembrane</keyword>
<dbReference type="InterPro" id="IPR001086">
    <property type="entry name" value="Preph_deHydtase"/>
</dbReference>
<keyword evidence="12" id="KW-1185">Reference proteome</keyword>
<evidence type="ECO:0000259" key="10">
    <source>
        <dbReference type="PROSITE" id="PS51671"/>
    </source>
</evidence>
<dbReference type="GO" id="GO:0047769">
    <property type="term" value="F:arogenate dehydratase activity"/>
    <property type="evidence" value="ECO:0007669"/>
    <property type="project" value="UniProtKB-EC"/>
</dbReference>
<proteinExistence type="predicted"/>
<keyword evidence="5" id="KW-0057">Aromatic amino acid biosynthesis</keyword>
<keyword evidence="7" id="KW-0456">Lyase</keyword>
<evidence type="ECO:0000256" key="8">
    <source>
        <dbReference type="SAM" id="Phobius"/>
    </source>
</evidence>
<feature type="domain" description="Prephenate dehydratase" evidence="9">
    <location>
        <begin position="11"/>
        <end position="201"/>
    </location>
</feature>
<evidence type="ECO:0000256" key="7">
    <source>
        <dbReference type="ARBA" id="ARBA00023239"/>
    </source>
</evidence>
<evidence type="ECO:0000256" key="4">
    <source>
        <dbReference type="ARBA" id="ARBA00022605"/>
    </source>
</evidence>
<evidence type="ECO:0000256" key="1">
    <source>
        <dbReference type="ARBA" id="ARBA00004470"/>
    </source>
</evidence>
<evidence type="ECO:0000256" key="6">
    <source>
        <dbReference type="ARBA" id="ARBA00023222"/>
    </source>
</evidence>
<organism evidence="11 12">
    <name type="scientific">Aquilegia coerulea</name>
    <name type="common">Rocky mountain columbine</name>
    <dbReference type="NCBI Taxonomy" id="218851"/>
    <lineage>
        <taxon>Eukaryota</taxon>
        <taxon>Viridiplantae</taxon>
        <taxon>Streptophyta</taxon>
        <taxon>Embryophyta</taxon>
        <taxon>Tracheophyta</taxon>
        <taxon>Spermatophyta</taxon>
        <taxon>Magnoliopsida</taxon>
        <taxon>Ranunculales</taxon>
        <taxon>Ranunculaceae</taxon>
        <taxon>Thalictroideae</taxon>
        <taxon>Aquilegia</taxon>
    </lineage>
</organism>
<evidence type="ECO:0000313" key="11">
    <source>
        <dbReference type="EMBL" id="PIA49648.1"/>
    </source>
</evidence>
<dbReference type="OrthoDB" id="2414662at2759"/>
<evidence type="ECO:0000256" key="3">
    <source>
        <dbReference type="ARBA" id="ARBA00013259"/>
    </source>
</evidence>
<dbReference type="GO" id="GO:0009570">
    <property type="term" value="C:chloroplast stroma"/>
    <property type="evidence" value="ECO:0007669"/>
    <property type="project" value="UniProtKB-SubCell"/>
</dbReference>
<name>A0A2G5E1J7_AQUCA</name>
<dbReference type="InterPro" id="IPR002912">
    <property type="entry name" value="ACT_dom"/>
</dbReference>
<dbReference type="EC" id="4.2.1.91" evidence="3"/>
<dbReference type="PROSITE" id="PS00857">
    <property type="entry name" value="PREPHENATE_DEHYDR_1"/>
    <property type="match status" value="1"/>
</dbReference>
<reference evidence="11 12" key="1">
    <citation type="submission" date="2017-09" db="EMBL/GenBank/DDBJ databases">
        <title>WGS assembly of Aquilegia coerulea Goldsmith.</title>
        <authorList>
            <person name="Hodges S."/>
            <person name="Kramer E."/>
            <person name="Nordborg M."/>
            <person name="Tomkins J."/>
            <person name="Borevitz J."/>
            <person name="Derieg N."/>
            <person name="Yan J."/>
            <person name="Mihaltcheva S."/>
            <person name="Hayes R.D."/>
            <person name="Rokhsar D."/>
        </authorList>
    </citation>
    <scope>NUCLEOTIDE SEQUENCE [LARGE SCALE GENOMIC DNA]</scope>
    <source>
        <strain evidence="12">cv. Goldsmith</strain>
    </source>
</reference>
<dbReference type="Proteomes" id="UP000230069">
    <property type="component" value="Unassembled WGS sequence"/>
</dbReference>
<keyword evidence="4" id="KW-0028">Amino-acid biosynthesis</keyword>
<dbReference type="Pfam" id="PF00800">
    <property type="entry name" value="PDT"/>
    <property type="match status" value="1"/>
</dbReference>
<dbReference type="PANTHER" id="PTHR21022">
    <property type="entry name" value="PREPHENATE DEHYDRATASE P PROTEIN"/>
    <property type="match status" value="1"/>
</dbReference>
<dbReference type="InterPro" id="IPR018528">
    <property type="entry name" value="Preph_deHydtase_CS"/>
</dbReference>
<accession>A0A2G5E1J7</accession>
<comment type="pathway">
    <text evidence="2">Amino-acid biosynthesis; L-phenylalanine biosynthesis; L-phenylalanine from L-arogenate: step 1/1.</text>
</comment>
<dbReference type="UniPathway" id="UPA00121">
    <property type="reaction ID" value="UER00344"/>
</dbReference>
<sequence>MACNFKHLKALMAYLKKSHQVIYQTYKKPKPKSQTQTSHLIYFFLGGIPTSFMAYASTFDLVNFKVPSSSSSRIKKQIKQQRFVTFSSLNGVVPRINGIKKLKVAYQGVPGAFSDIAAKQAFSDCIPLPCRAFLDAITAVEEDHEAVEDTAGAVELLLSNRMFDTAAIASSEAALLYGLDVLAHGVQDESWNVTRFLILSKDLRLRPKKSKFGSKTSMVVAHHTGTLTVLLKLLSAFSTRDINLTKLEVNPSRTNGPVLVLDPKEGGPMKEFPCILYVDFEGSMDDQNVKDALAEISEFPVFIRTLGSYSADPNIYGLQ</sequence>
<dbReference type="EMBL" id="KZ305030">
    <property type="protein sequence ID" value="PIA49648.1"/>
    <property type="molecule type" value="Genomic_DNA"/>
</dbReference>
<dbReference type="SUPFAM" id="SSF53850">
    <property type="entry name" value="Periplasmic binding protein-like II"/>
    <property type="match status" value="1"/>
</dbReference>
<dbReference type="GO" id="GO:0009094">
    <property type="term" value="P:L-phenylalanine biosynthetic process"/>
    <property type="evidence" value="ECO:0007669"/>
    <property type="project" value="UniProtKB-UniPathway"/>
</dbReference>
<evidence type="ECO:0000313" key="12">
    <source>
        <dbReference type="Proteomes" id="UP000230069"/>
    </source>
</evidence>
<evidence type="ECO:0000256" key="5">
    <source>
        <dbReference type="ARBA" id="ARBA00023141"/>
    </source>
</evidence>
<keyword evidence="8" id="KW-0472">Membrane</keyword>